<name>A0ABP6QSL4_9ACTN</name>
<keyword evidence="2" id="KW-1185">Reference proteome</keyword>
<reference evidence="2" key="1">
    <citation type="journal article" date="2019" name="Int. J. Syst. Evol. Microbiol.">
        <title>The Global Catalogue of Microorganisms (GCM) 10K type strain sequencing project: providing services to taxonomists for standard genome sequencing and annotation.</title>
        <authorList>
            <consortium name="The Broad Institute Genomics Platform"/>
            <consortium name="The Broad Institute Genome Sequencing Center for Infectious Disease"/>
            <person name="Wu L."/>
            <person name="Ma J."/>
        </authorList>
    </citation>
    <scope>NUCLEOTIDE SEQUENCE [LARGE SCALE GENOMIC DNA]</scope>
    <source>
        <strain evidence="2">JCM 9377</strain>
    </source>
</reference>
<evidence type="ECO:0000313" key="2">
    <source>
        <dbReference type="Proteomes" id="UP001501237"/>
    </source>
</evidence>
<protein>
    <submittedName>
        <fullName evidence="1">Uncharacterized protein</fullName>
    </submittedName>
</protein>
<sequence length="218" mass="23853">MKATEVVVRKAQGPGGVARTGVVLARNAGVLRVRWDDDGTEEDARIGGSTTFAPAGSLRHQSLVDPGPLAERLETEPLEVVLQLLREARTPMRTPVIKDQLKVLGLSQEAVDRAWRKVQSRLTGIEEVRIRTSGYRWIGPVEPRPAVPETVEVAATGPRGPVDEAEAIAEALRSADGPEAKAWSEALSWYASLLSGDEEANRAKEQFTRRFSLDPWNL</sequence>
<dbReference type="EMBL" id="BAAAUV010000037">
    <property type="protein sequence ID" value="GAA3239050.1"/>
    <property type="molecule type" value="Genomic_DNA"/>
</dbReference>
<comment type="caution">
    <text evidence="1">The sequence shown here is derived from an EMBL/GenBank/DDBJ whole genome shotgun (WGS) entry which is preliminary data.</text>
</comment>
<dbReference type="RefSeq" id="WP_344838427.1">
    <property type="nucleotide sequence ID" value="NZ_BAAAUV010000037.1"/>
</dbReference>
<gene>
    <name evidence="1" type="ORF">GCM10010468_74970</name>
</gene>
<dbReference type="Proteomes" id="UP001501237">
    <property type="component" value="Unassembled WGS sequence"/>
</dbReference>
<accession>A0ABP6QSL4</accession>
<evidence type="ECO:0000313" key="1">
    <source>
        <dbReference type="EMBL" id="GAA3239050.1"/>
    </source>
</evidence>
<proteinExistence type="predicted"/>
<organism evidence="1 2">
    <name type="scientific">Actinocorallia longicatena</name>
    <dbReference type="NCBI Taxonomy" id="111803"/>
    <lineage>
        <taxon>Bacteria</taxon>
        <taxon>Bacillati</taxon>
        <taxon>Actinomycetota</taxon>
        <taxon>Actinomycetes</taxon>
        <taxon>Streptosporangiales</taxon>
        <taxon>Thermomonosporaceae</taxon>
        <taxon>Actinocorallia</taxon>
    </lineage>
</organism>